<dbReference type="PANTHER" id="PTHR46211:SF1">
    <property type="entry name" value="GLYCEROPHOSPHODIESTER PHOSPHODIESTERASE, CYTOPLASMIC"/>
    <property type="match status" value="1"/>
</dbReference>
<accession>A0A4T3EY07</accession>
<dbReference type="SUPFAM" id="SSF51695">
    <property type="entry name" value="PLC-like phosphodiesterases"/>
    <property type="match status" value="1"/>
</dbReference>
<dbReference type="EMBL" id="SSHH01000003">
    <property type="protein sequence ID" value="TIX49401.1"/>
    <property type="molecule type" value="Genomic_DNA"/>
</dbReference>
<dbReference type="Proteomes" id="UP000309389">
    <property type="component" value="Unassembled WGS sequence"/>
</dbReference>
<evidence type="ECO:0000313" key="2">
    <source>
        <dbReference type="EMBL" id="TIX49401.1"/>
    </source>
</evidence>
<sequence length="253" mass="27845">MPFALIDRWRAPAPPADVAAWLGSVTYAHRGLHEEGVAENSTAAFAGAIARGLGIECDVRRSKDGQAIVFHDATLERLTNRQGRLDDLPVGEITQIALRDGGGTIPTLRDMLDQVVGQVPLLLEIKSDKGRDIEVLCRAVRRDLEGYHGPVAVMSFDPRVGRWFARKAPAIVRGLVVTEQDKRTWQAAVERHVSLWTSRAQFLAYDIRDLPGAFPARQRRRGLPLLTWTVKSPALRERAAAHADAPIAEGEGL</sequence>
<dbReference type="OrthoDB" id="384721at2"/>
<gene>
    <name evidence="2" type="ORF">E5222_11120</name>
</gene>
<feature type="domain" description="GP-PDE" evidence="1">
    <location>
        <begin position="24"/>
        <end position="253"/>
    </location>
</feature>
<proteinExistence type="predicted"/>
<evidence type="ECO:0000313" key="3">
    <source>
        <dbReference type="Proteomes" id="UP000309389"/>
    </source>
</evidence>
<reference evidence="2 3" key="1">
    <citation type="submission" date="2019-04" db="EMBL/GenBank/DDBJ databases">
        <title>Altererythrobacter aquimixticola sp. nov., isolated from sediment of junction between the ocean and a freshwater spring.</title>
        <authorList>
            <person name="Yoon J.-H."/>
        </authorList>
    </citation>
    <scope>NUCLEOTIDE SEQUENCE [LARGE SCALE GENOMIC DNA]</scope>
    <source>
        <strain evidence="2 3">SSKS-13</strain>
    </source>
</reference>
<dbReference type="Pfam" id="PF03009">
    <property type="entry name" value="GDPD"/>
    <property type="match status" value="1"/>
</dbReference>
<dbReference type="InterPro" id="IPR017946">
    <property type="entry name" value="PLC-like_Pdiesterase_TIM-brl"/>
</dbReference>
<dbReference type="GO" id="GO:0008081">
    <property type="term" value="F:phosphoric diester hydrolase activity"/>
    <property type="evidence" value="ECO:0007669"/>
    <property type="project" value="InterPro"/>
</dbReference>
<keyword evidence="3" id="KW-1185">Reference proteome</keyword>
<organism evidence="2 3">
    <name type="scientific">Alteraurantiacibacter aquimixticola</name>
    <dbReference type="NCBI Taxonomy" id="2489173"/>
    <lineage>
        <taxon>Bacteria</taxon>
        <taxon>Pseudomonadati</taxon>
        <taxon>Pseudomonadota</taxon>
        <taxon>Alphaproteobacteria</taxon>
        <taxon>Sphingomonadales</taxon>
        <taxon>Erythrobacteraceae</taxon>
        <taxon>Alteraurantiacibacter</taxon>
    </lineage>
</organism>
<comment type="caution">
    <text evidence="2">The sequence shown here is derived from an EMBL/GenBank/DDBJ whole genome shotgun (WGS) entry which is preliminary data.</text>
</comment>
<protein>
    <submittedName>
        <fullName evidence="2">Glycerophosphodiester phosphodiesterase</fullName>
    </submittedName>
</protein>
<dbReference type="InterPro" id="IPR030395">
    <property type="entry name" value="GP_PDE_dom"/>
</dbReference>
<name>A0A4T3EY07_9SPHN</name>
<dbReference type="PANTHER" id="PTHR46211">
    <property type="entry name" value="GLYCEROPHOSPHORYL DIESTER PHOSPHODIESTERASE"/>
    <property type="match status" value="1"/>
</dbReference>
<dbReference type="Gene3D" id="3.20.20.190">
    <property type="entry name" value="Phosphatidylinositol (PI) phosphodiesterase"/>
    <property type="match status" value="1"/>
</dbReference>
<dbReference type="PROSITE" id="PS51704">
    <property type="entry name" value="GP_PDE"/>
    <property type="match status" value="1"/>
</dbReference>
<dbReference type="AlphaFoldDB" id="A0A4T3EY07"/>
<dbReference type="GO" id="GO:0006629">
    <property type="term" value="P:lipid metabolic process"/>
    <property type="evidence" value="ECO:0007669"/>
    <property type="project" value="InterPro"/>
</dbReference>
<evidence type="ECO:0000259" key="1">
    <source>
        <dbReference type="PROSITE" id="PS51704"/>
    </source>
</evidence>